<evidence type="ECO:0000256" key="2">
    <source>
        <dbReference type="ARBA" id="ARBA00022801"/>
    </source>
</evidence>
<keyword evidence="2" id="KW-0378">Hydrolase</keyword>
<dbReference type="EMBL" id="BOOU01000055">
    <property type="protein sequence ID" value="GII79226.1"/>
    <property type="molecule type" value="Genomic_DNA"/>
</dbReference>
<dbReference type="CDD" id="cd18793">
    <property type="entry name" value="SF2_C_SNF"/>
    <property type="match status" value="1"/>
</dbReference>
<dbReference type="InterPro" id="IPR027417">
    <property type="entry name" value="P-loop_NTPase"/>
</dbReference>
<dbReference type="Pfam" id="PF00271">
    <property type="entry name" value="Helicase_C"/>
    <property type="match status" value="1"/>
</dbReference>
<evidence type="ECO:0000256" key="1">
    <source>
        <dbReference type="ARBA" id="ARBA00022741"/>
    </source>
</evidence>
<dbReference type="InterPro" id="IPR038718">
    <property type="entry name" value="SNF2-like_sf"/>
</dbReference>
<evidence type="ECO:0000259" key="5">
    <source>
        <dbReference type="PROSITE" id="PS51192"/>
    </source>
</evidence>
<dbReference type="PANTHER" id="PTHR45766">
    <property type="entry name" value="DNA ANNEALING HELICASE AND ENDONUCLEASE ZRANB3 FAMILY MEMBER"/>
    <property type="match status" value="1"/>
</dbReference>
<evidence type="ECO:0000313" key="8">
    <source>
        <dbReference type="Proteomes" id="UP000655287"/>
    </source>
</evidence>
<dbReference type="SMART" id="SM00487">
    <property type="entry name" value="DEXDc"/>
    <property type="match status" value="1"/>
</dbReference>
<protein>
    <submittedName>
        <fullName evidence="7">ATP-dependent helicase HepA</fullName>
    </submittedName>
</protein>
<feature type="domain" description="Helicase ATP-binding" evidence="5">
    <location>
        <begin position="107"/>
        <end position="281"/>
    </location>
</feature>
<dbReference type="InterPro" id="IPR049730">
    <property type="entry name" value="SNF2/RAD54-like_C"/>
</dbReference>
<evidence type="ECO:0000256" key="4">
    <source>
        <dbReference type="ARBA" id="ARBA00022840"/>
    </source>
</evidence>
<name>A0A919UZM2_9ACTN</name>
<dbReference type="InterPro" id="IPR001650">
    <property type="entry name" value="Helicase_C-like"/>
</dbReference>
<feature type="domain" description="Helicase C-terminal" evidence="6">
    <location>
        <begin position="454"/>
        <end position="618"/>
    </location>
</feature>
<keyword evidence="8" id="KW-1185">Reference proteome</keyword>
<sequence>MKSREPGTLVTARGRDWVVLPGSTPDFVVARPLNGDNEFTTGLFAHEVGEASFPVPTADPGELGDNDSAALLRTALQIGFRGSAGPFRSLAGIAVAPRDYQLVPLLLALRMDPVRLLIGDDVGIGKTIESALIAKELLEQGSATGLSVLCSPALAEQWTAELRNKFALDAVTVLRSTVDRLESRRPRDRDFFAHYPVTVVSTDFIKSEARRDLFVTTAPDLIIVDEAHTCVGGGTRDRQLRYELLKRLARRPQRHLLLVTATPHSGKEQAFRDLIGLLDPSLAGLDLRTRQGRSRLARHFVQRRRHDIRKFLDQRTPFPEKREFLDIAYPLQAEYGRLTREVLSYARESIRTAGGALTRRTRWWSALGLLRSVSSSPAAATATLLNRGGGAASETEADALGRVTVLDDIEDETLEGVDAPPAADDDSLTKQDRARLRRFADAFAALHGPRDDLKLAELIKQVKGLIANGYNPIVFCRYIPTAEYLKTHLGHAFKQRVTVDAVTGQLPPEARAERIAGLTASSGPRILVATDCLSEGVNLQDGFQAVVHYDLAWNPTRHEQREGRVDRFGQQKPIVRAVTLYSTDNVIDPIVLDVLLKKSREIRQTTGVSVPVPERAETVMNALFKEILEGDPDQPFLDLDFTQESQELHEEWQQTAEVEKRWRDGSERESKAITKYAQSGLDLDEIQPEVEAVRRALGSADDVAWFTRRALSALGAHVASAEPDDGGFIAEVNHLPSGARLALGIPAAGEVPPLPFRPHPPVIPGERALVRTDPGVAGLARYVLDAALDPRLDERERPARRAGVIATTAVPSRTTLLLVRYRFHVTMPRRPGDGASPEPKTIVAEDARMLAYRGGERLTAAECRALAAAEPAGNLLPEIVRQNIDRAIREVSGLKDELELRGAEFAAELEEAHRRVRHAAGAYVKGLSVRFQPDADVLGVYVYLPGGAR</sequence>
<proteinExistence type="predicted"/>
<evidence type="ECO:0000313" key="7">
    <source>
        <dbReference type="EMBL" id="GII79226.1"/>
    </source>
</evidence>
<dbReference type="Gene3D" id="3.40.50.10810">
    <property type="entry name" value="Tandem AAA-ATPase domain"/>
    <property type="match status" value="1"/>
</dbReference>
<dbReference type="GO" id="GO:0004386">
    <property type="term" value="F:helicase activity"/>
    <property type="evidence" value="ECO:0007669"/>
    <property type="project" value="UniProtKB-KW"/>
</dbReference>
<dbReference type="Pfam" id="PF00176">
    <property type="entry name" value="SNF2-rel_dom"/>
    <property type="match status" value="1"/>
</dbReference>
<evidence type="ECO:0000259" key="6">
    <source>
        <dbReference type="PROSITE" id="PS51194"/>
    </source>
</evidence>
<dbReference type="GO" id="GO:0005524">
    <property type="term" value="F:ATP binding"/>
    <property type="evidence" value="ECO:0007669"/>
    <property type="project" value="UniProtKB-KW"/>
</dbReference>
<comment type="caution">
    <text evidence="7">The sequence shown here is derived from an EMBL/GenBank/DDBJ whole genome shotgun (WGS) entry which is preliminary data.</text>
</comment>
<dbReference type="InterPro" id="IPR057342">
    <property type="entry name" value="DEXDc_RapA"/>
</dbReference>
<dbReference type="SMART" id="SM00490">
    <property type="entry name" value="HELICc"/>
    <property type="match status" value="1"/>
</dbReference>
<reference evidence="7" key="1">
    <citation type="submission" date="2021-01" db="EMBL/GenBank/DDBJ databases">
        <title>Whole genome shotgun sequence of Sphaerisporangium rufum NBRC 109079.</title>
        <authorList>
            <person name="Komaki H."/>
            <person name="Tamura T."/>
        </authorList>
    </citation>
    <scope>NUCLEOTIDE SEQUENCE</scope>
    <source>
        <strain evidence="7">NBRC 109079</strain>
    </source>
</reference>
<keyword evidence="4" id="KW-0067">ATP-binding</keyword>
<dbReference type="GO" id="GO:0016787">
    <property type="term" value="F:hydrolase activity"/>
    <property type="evidence" value="ECO:0007669"/>
    <property type="project" value="UniProtKB-KW"/>
</dbReference>
<accession>A0A919UZM2</accession>
<dbReference type="Gene3D" id="3.40.50.300">
    <property type="entry name" value="P-loop containing nucleotide triphosphate hydrolases"/>
    <property type="match status" value="1"/>
</dbReference>
<dbReference type="InterPro" id="IPR000330">
    <property type="entry name" value="SNF2_N"/>
</dbReference>
<dbReference type="PROSITE" id="PS51194">
    <property type="entry name" value="HELICASE_CTER"/>
    <property type="match status" value="1"/>
</dbReference>
<evidence type="ECO:0000256" key="3">
    <source>
        <dbReference type="ARBA" id="ARBA00022806"/>
    </source>
</evidence>
<dbReference type="CDD" id="cd18011">
    <property type="entry name" value="DEXDc_RapA"/>
    <property type="match status" value="1"/>
</dbReference>
<keyword evidence="3 7" id="KW-0347">Helicase</keyword>
<dbReference type="SUPFAM" id="SSF52540">
    <property type="entry name" value="P-loop containing nucleoside triphosphate hydrolases"/>
    <property type="match status" value="1"/>
</dbReference>
<dbReference type="InterPro" id="IPR014001">
    <property type="entry name" value="Helicase_ATP-bd"/>
</dbReference>
<dbReference type="Proteomes" id="UP000655287">
    <property type="component" value="Unassembled WGS sequence"/>
</dbReference>
<dbReference type="RefSeq" id="WP_203989063.1">
    <property type="nucleotide sequence ID" value="NZ_BOOU01000055.1"/>
</dbReference>
<organism evidence="7 8">
    <name type="scientific">Sphaerisporangium rufum</name>
    <dbReference type="NCBI Taxonomy" id="1381558"/>
    <lineage>
        <taxon>Bacteria</taxon>
        <taxon>Bacillati</taxon>
        <taxon>Actinomycetota</taxon>
        <taxon>Actinomycetes</taxon>
        <taxon>Streptosporangiales</taxon>
        <taxon>Streptosporangiaceae</taxon>
        <taxon>Sphaerisporangium</taxon>
    </lineage>
</organism>
<dbReference type="PROSITE" id="PS51192">
    <property type="entry name" value="HELICASE_ATP_BIND_1"/>
    <property type="match status" value="1"/>
</dbReference>
<keyword evidence="1" id="KW-0547">Nucleotide-binding</keyword>
<gene>
    <name evidence="7" type="ORF">Sru01_42080</name>
</gene>
<dbReference type="AlphaFoldDB" id="A0A919UZM2"/>
<dbReference type="PANTHER" id="PTHR45766:SF6">
    <property type="entry name" value="SWI_SNF-RELATED MATRIX-ASSOCIATED ACTIN-DEPENDENT REGULATOR OF CHROMATIN SUBFAMILY A-LIKE PROTEIN 1"/>
    <property type="match status" value="1"/>
</dbReference>